<keyword evidence="3" id="KW-1185">Reference proteome</keyword>
<feature type="transmembrane region" description="Helical" evidence="1">
    <location>
        <begin position="29"/>
        <end position="54"/>
    </location>
</feature>
<feature type="transmembrane region" description="Helical" evidence="1">
    <location>
        <begin position="227"/>
        <end position="248"/>
    </location>
</feature>
<dbReference type="Proteomes" id="UP000293519">
    <property type="component" value="Unassembled WGS sequence"/>
</dbReference>
<dbReference type="EMBL" id="SGWW01000001">
    <property type="protein sequence ID" value="RZS59571.1"/>
    <property type="molecule type" value="Genomic_DNA"/>
</dbReference>
<keyword evidence="1" id="KW-0812">Transmembrane</keyword>
<sequence>MTRIRYRSVMSIDRDRGASRRRRAQWGGALLAAIAIVMTPPLGIGSYVLGVAAAGYPLDGTGVAPLAVAVVGGAVGLALVVGSALIVSALVARPRPRPVTTAGAVSLIAGTALLTALPLAPSVVLGLMGFPYLVAIALMGFGASACASAWMRSGETAPGPRVESDRERPATLAATLAVATLIPLSLLATGLVEAFVWGPEAQTDGLTAAEVWAALSAGDAAAARAGIIGWAVISALLSLLPALVAVLARRIPDAAPADRRRAIRVAGLFAGGMVATLHWVGTFSLGMSIADTLPPYTGSLSGPAAVIVGLGSFLLASAVFAALLGRPAARAHTSPVREVTPTR</sequence>
<reference evidence="2 3" key="1">
    <citation type="journal article" date="2015" name="Stand. Genomic Sci.">
        <title>Genomic Encyclopedia of Bacterial and Archaeal Type Strains, Phase III: the genomes of soil and plant-associated and newly described type strains.</title>
        <authorList>
            <person name="Whitman W.B."/>
            <person name="Woyke T."/>
            <person name="Klenk H.P."/>
            <person name="Zhou Y."/>
            <person name="Lilburn T.G."/>
            <person name="Beck B.J."/>
            <person name="De Vos P."/>
            <person name="Vandamme P."/>
            <person name="Eisen J.A."/>
            <person name="Garrity G."/>
            <person name="Hugenholtz P."/>
            <person name="Kyrpides N.C."/>
        </authorList>
    </citation>
    <scope>NUCLEOTIDE SEQUENCE [LARGE SCALE GENOMIC DNA]</scope>
    <source>
        <strain evidence="2 3">CV2</strain>
    </source>
</reference>
<protein>
    <submittedName>
        <fullName evidence="2">Uncharacterized protein</fullName>
    </submittedName>
</protein>
<dbReference type="AlphaFoldDB" id="A0A4Q7LY03"/>
<name>A0A4Q7LY03_9MICO</name>
<comment type="caution">
    <text evidence="2">The sequence shown here is derived from an EMBL/GenBank/DDBJ whole genome shotgun (WGS) entry which is preliminary data.</text>
</comment>
<organism evidence="2 3">
    <name type="scientific">Microcella putealis</name>
    <dbReference type="NCBI Taxonomy" id="337005"/>
    <lineage>
        <taxon>Bacteria</taxon>
        <taxon>Bacillati</taxon>
        <taxon>Actinomycetota</taxon>
        <taxon>Actinomycetes</taxon>
        <taxon>Micrococcales</taxon>
        <taxon>Microbacteriaceae</taxon>
        <taxon>Microcella</taxon>
    </lineage>
</organism>
<evidence type="ECO:0000313" key="2">
    <source>
        <dbReference type="EMBL" id="RZS59571.1"/>
    </source>
</evidence>
<feature type="transmembrane region" description="Helical" evidence="1">
    <location>
        <begin position="302"/>
        <end position="324"/>
    </location>
</feature>
<keyword evidence="1" id="KW-1133">Transmembrane helix</keyword>
<evidence type="ECO:0000313" key="3">
    <source>
        <dbReference type="Proteomes" id="UP000293519"/>
    </source>
</evidence>
<feature type="transmembrane region" description="Helical" evidence="1">
    <location>
        <begin position="130"/>
        <end position="151"/>
    </location>
</feature>
<feature type="transmembrane region" description="Helical" evidence="1">
    <location>
        <begin position="172"/>
        <end position="197"/>
    </location>
</feature>
<accession>A0A4Q7LY03</accession>
<feature type="transmembrane region" description="Helical" evidence="1">
    <location>
        <begin position="268"/>
        <end position="290"/>
    </location>
</feature>
<keyword evidence="1" id="KW-0472">Membrane</keyword>
<gene>
    <name evidence="2" type="ORF">EV141_0800</name>
</gene>
<feature type="transmembrane region" description="Helical" evidence="1">
    <location>
        <begin position="66"/>
        <end position="92"/>
    </location>
</feature>
<evidence type="ECO:0000256" key="1">
    <source>
        <dbReference type="SAM" id="Phobius"/>
    </source>
</evidence>
<feature type="transmembrane region" description="Helical" evidence="1">
    <location>
        <begin position="104"/>
        <end position="124"/>
    </location>
</feature>
<proteinExistence type="predicted"/>